<comment type="caution">
    <text evidence="2">The sequence shown here is derived from an EMBL/GenBank/DDBJ whole genome shotgun (WGS) entry which is preliminary data.</text>
</comment>
<proteinExistence type="predicted"/>
<dbReference type="Gene3D" id="3.40.220.10">
    <property type="entry name" value="Leucine Aminopeptidase, subunit E, domain 1"/>
    <property type="match status" value="1"/>
</dbReference>
<gene>
    <name evidence="2" type="ORF">H9865_06565</name>
</gene>
<dbReference type="CDD" id="cd02908">
    <property type="entry name" value="Macro_OAADPr_deacetylase"/>
    <property type="match status" value="1"/>
</dbReference>
<dbReference type="Pfam" id="PF07179">
    <property type="entry name" value="SseB"/>
    <property type="match status" value="1"/>
</dbReference>
<dbReference type="PANTHER" id="PTHR11106">
    <property type="entry name" value="GANGLIOSIDE INDUCED DIFFERENTIATION ASSOCIATED PROTEIN 2-RELATED"/>
    <property type="match status" value="1"/>
</dbReference>
<dbReference type="PROSITE" id="PS51154">
    <property type="entry name" value="MACRO"/>
    <property type="match status" value="1"/>
</dbReference>
<dbReference type="AlphaFoldDB" id="A0A9D1V414"/>
<dbReference type="EMBL" id="DXFW01000020">
    <property type="protein sequence ID" value="HIX05747.1"/>
    <property type="molecule type" value="Genomic_DNA"/>
</dbReference>
<dbReference type="InterPro" id="IPR043472">
    <property type="entry name" value="Macro_dom-like"/>
</dbReference>
<dbReference type="InterPro" id="IPR002589">
    <property type="entry name" value="Macro_dom"/>
</dbReference>
<dbReference type="Pfam" id="PF01661">
    <property type="entry name" value="Macro"/>
    <property type="match status" value="1"/>
</dbReference>
<dbReference type="PANTHER" id="PTHR11106:SF27">
    <property type="entry name" value="MACRO DOMAIN-CONTAINING PROTEIN"/>
    <property type="match status" value="1"/>
</dbReference>
<dbReference type="SUPFAM" id="SSF52949">
    <property type="entry name" value="Macro domain-like"/>
    <property type="match status" value="1"/>
</dbReference>
<protein>
    <submittedName>
        <fullName evidence="2">O-acetyl-ADP-ribose deacetylase</fullName>
    </submittedName>
</protein>
<dbReference type="Proteomes" id="UP000824193">
    <property type="component" value="Unassembled WGS sequence"/>
</dbReference>
<dbReference type="InterPro" id="IPR009839">
    <property type="entry name" value="SseB_N"/>
</dbReference>
<evidence type="ECO:0000313" key="3">
    <source>
        <dbReference type="Proteomes" id="UP000824193"/>
    </source>
</evidence>
<dbReference type="NCBIfam" id="NF001664">
    <property type="entry name" value="PRK00431.1-6"/>
    <property type="match status" value="1"/>
</dbReference>
<dbReference type="SMART" id="SM00506">
    <property type="entry name" value="A1pp"/>
    <property type="match status" value="1"/>
</dbReference>
<evidence type="ECO:0000259" key="1">
    <source>
        <dbReference type="PROSITE" id="PS51154"/>
    </source>
</evidence>
<feature type="domain" description="Macro" evidence="1">
    <location>
        <begin position="145"/>
        <end position="322"/>
    </location>
</feature>
<sequence length="322" mass="35594">MALDRYATAVERTIFNWYFGGENAPVEPVFNTLQMGIGHGMQVYVPIETPDVLARMLGDPEKLKVGDTCTCDQEVPIRFRHIAEDPEGNYLIPVFTSQEELDKGESSSVINQTFGDLINALDRWPHCQGLVINPWDKKMILTKESLEVVKQHVPKSHISFVRGSVLDMHVDAIVNAANTSLLGGGGVDGAIHRAAGKELLQECRKLNGCETGQAKITGAYAIRDVDHIIHTVGPVYSGKNRDADLLSACYWNSLETARQNGCGSIAFPGISTGVYGYPLDEAAVVALRTIVRWFEAHKETVMNVYLCCFKDAEYEAFMRVLQ</sequence>
<name>A0A9D1V414_9FIRM</name>
<organism evidence="2 3">
    <name type="scientific">Candidatus Allofournierella pullicola</name>
    <dbReference type="NCBI Taxonomy" id="2838596"/>
    <lineage>
        <taxon>Bacteria</taxon>
        <taxon>Bacillati</taxon>
        <taxon>Bacillota</taxon>
        <taxon>Clostridia</taxon>
        <taxon>Eubacteriales</taxon>
        <taxon>Oscillospiraceae</taxon>
        <taxon>Allofournierella</taxon>
    </lineage>
</organism>
<evidence type="ECO:0000313" key="2">
    <source>
        <dbReference type="EMBL" id="HIX05747.1"/>
    </source>
</evidence>
<accession>A0A9D1V414</accession>
<reference evidence="2" key="1">
    <citation type="journal article" date="2021" name="PeerJ">
        <title>Extensive microbial diversity within the chicken gut microbiome revealed by metagenomics and culture.</title>
        <authorList>
            <person name="Gilroy R."/>
            <person name="Ravi A."/>
            <person name="Getino M."/>
            <person name="Pursley I."/>
            <person name="Horton D.L."/>
            <person name="Alikhan N.F."/>
            <person name="Baker D."/>
            <person name="Gharbi K."/>
            <person name="Hall N."/>
            <person name="Watson M."/>
            <person name="Adriaenssens E.M."/>
            <person name="Foster-Nyarko E."/>
            <person name="Jarju S."/>
            <person name="Secka A."/>
            <person name="Antonio M."/>
            <person name="Oren A."/>
            <person name="Chaudhuri R.R."/>
            <person name="La Ragione R."/>
            <person name="Hildebrand F."/>
            <person name="Pallen M.J."/>
        </authorList>
    </citation>
    <scope>NUCLEOTIDE SEQUENCE</scope>
    <source>
        <strain evidence="2">2239</strain>
    </source>
</reference>
<reference evidence="2" key="2">
    <citation type="submission" date="2021-04" db="EMBL/GenBank/DDBJ databases">
        <authorList>
            <person name="Gilroy R."/>
        </authorList>
    </citation>
    <scope>NUCLEOTIDE SEQUENCE</scope>
    <source>
        <strain evidence="2">2239</strain>
    </source>
</reference>